<dbReference type="InterPro" id="IPR043502">
    <property type="entry name" value="DNA/RNA_pol_sf"/>
</dbReference>
<dbReference type="STRING" id="3821.A0A151T3V0"/>
<dbReference type="EMBL" id="CM003610">
    <property type="protein sequence ID" value="KYP61720.1"/>
    <property type="molecule type" value="Genomic_DNA"/>
</dbReference>
<accession>A0A151T3V0</accession>
<dbReference type="OMA" id="NRNIATH"/>
<name>A0A151T3V0_CAJCA</name>
<evidence type="ECO:0000313" key="3">
    <source>
        <dbReference type="Proteomes" id="UP000075243"/>
    </source>
</evidence>
<dbReference type="AlphaFoldDB" id="A0A151T3V0"/>
<dbReference type="PROSITE" id="PS50878">
    <property type="entry name" value="RT_POL"/>
    <property type="match status" value="1"/>
</dbReference>
<dbReference type="InterPro" id="IPR000477">
    <property type="entry name" value="RT_dom"/>
</dbReference>
<organism evidence="2 3">
    <name type="scientific">Cajanus cajan</name>
    <name type="common">Pigeon pea</name>
    <name type="synonym">Cajanus indicus</name>
    <dbReference type="NCBI Taxonomy" id="3821"/>
    <lineage>
        <taxon>Eukaryota</taxon>
        <taxon>Viridiplantae</taxon>
        <taxon>Streptophyta</taxon>
        <taxon>Embryophyta</taxon>
        <taxon>Tracheophyta</taxon>
        <taxon>Spermatophyta</taxon>
        <taxon>Magnoliopsida</taxon>
        <taxon>eudicotyledons</taxon>
        <taxon>Gunneridae</taxon>
        <taxon>Pentapetalae</taxon>
        <taxon>rosids</taxon>
        <taxon>fabids</taxon>
        <taxon>Fabales</taxon>
        <taxon>Fabaceae</taxon>
        <taxon>Papilionoideae</taxon>
        <taxon>50 kb inversion clade</taxon>
        <taxon>NPAAA clade</taxon>
        <taxon>indigoferoid/millettioid clade</taxon>
        <taxon>Phaseoleae</taxon>
        <taxon>Cajanus</taxon>
    </lineage>
</organism>
<evidence type="ECO:0000313" key="2">
    <source>
        <dbReference type="EMBL" id="KYP61720.1"/>
    </source>
</evidence>
<reference evidence="2 3" key="1">
    <citation type="journal article" date="2012" name="Nat. Biotechnol.">
        <title>Draft genome sequence of pigeonpea (Cajanus cajan), an orphan legume crop of resource-poor farmers.</title>
        <authorList>
            <person name="Varshney R.K."/>
            <person name="Chen W."/>
            <person name="Li Y."/>
            <person name="Bharti A.K."/>
            <person name="Saxena R.K."/>
            <person name="Schlueter J.A."/>
            <person name="Donoghue M.T."/>
            <person name="Azam S."/>
            <person name="Fan G."/>
            <person name="Whaley A.M."/>
            <person name="Farmer A.D."/>
            <person name="Sheridan J."/>
            <person name="Iwata A."/>
            <person name="Tuteja R."/>
            <person name="Penmetsa R.V."/>
            <person name="Wu W."/>
            <person name="Upadhyaya H.D."/>
            <person name="Yang S.P."/>
            <person name="Shah T."/>
            <person name="Saxena K.B."/>
            <person name="Michael T."/>
            <person name="McCombie W.R."/>
            <person name="Yang B."/>
            <person name="Zhang G."/>
            <person name="Yang H."/>
            <person name="Wang J."/>
            <person name="Spillane C."/>
            <person name="Cook D.R."/>
            <person name="May G.D."/>
            <person name="Xu X."/>
            <person name="Jackson S.A."/>
        </authorList>
    </citation>
    <scope>NUCLEOTIDE SEQUENCE [LARGE SCALE GENOMIC DNA]</scope>
    <source>
        <strain evidence="3">cv. Asha</strain>
    </source>
</reference>
<sequence>FSTGNFPASVSDTLLVLIPKGESQRTFKDFCPISLCNVIYKLVSKVLVSRLRPYLDSIIYPWQSSFIPGRSTKDNAIVFQEVVHHMHKSKSKTGDFLLKLDLEKAYDRLDWDFLEQTLKLYGFPERIVSLIMHGITSTSLSLLWNGKKLDGFKPIRGLRQGDLLSPYLFVLCMERLGIMIQREVEEGRTERNKRIHIVSRIYIYTCPSLTRFKMIENYLGFPMFQGRIHRRDFMALIERVNSKLTGWKSALLNKAGRVTLANVVLTALPSYGMQLYWYPQYICDFIDKSVRSFIWHSMEGKGPHMVGWDKLTRPKNCGGLGIRTARNQNTALLGKLVWDLLHPMHQLWVSVLKEKYLLQDSLFLSKKKSGSPTWRAIIQALALLEDGLVLKLGNGEIDVWQDVWVGKEPLATSVPWVDIHDSGLRVKDIWDGTSWRLDQLYTPLFKALRLKISCLTLHLVVGVPDLWTWAPDISRKYTV</sequence>
<dbReference type="Gramene" id="C.cajan_15766.t">
    <property type="protein sequence ID" value="C.cajan_15766.t"/>
    <property type="gene ID" value="C.cajan_15766"/>
</dbReference>
<dbReference type="Proteomes" id="UP000075243">
    <property type="component" value="Chromosome 8"/>
</dbReference>
<gene>
    <name evidence="2" type="ORF">KK1_016229</name>
</gene>
<protein>
    <submittedName>
        <fullName evidence="2">Ribonuclease H protein At1g65750 family</fullName>
    </submittedName>
</protein>
<dbReference type="PANTHER" id="PTHR33116">
    <property type="entry name" value="REVERSE TRANSCRIPTASE ZINC-BINDING DOMAIN-CONTAINING PROTEIN-RELATED-RELATED"/>
    <property type="match status" value="1"/>
</dbReference>
<keyword evidence="3" id="KW-1185">Reference proteome</keyword>
<evidence type="ECO:0000259" key="1">
    <source>
        <dbReference type="PROSITE" id="PS50878"/>
    </source>
</evidence>
<dbReference type="PANTHER" id="PTHR33116:SF70">
    <property type="entry name" value="NON-LTR RETROELEMENT REVERSE TRANSCRIPTASE-LIKE PROTEIN"/>
    <property type="match status" value="1"/>
</dbReference>
<proteinExistence type="predicted"/>
<dbReference type="CDD" id="cd01650">
    <property type="entry name" value="RT_nLTR_like"/>
    <property type="match status" value="1"/>
</dbReference>
<dbReference type="SUPFAM" id="SSF56672">
    <property type="entry name" value="DNA/RNA polymerases"/>
    <property type="match status" value="1"/>
</dbReference>
<feature type="domain" description="Reverse transcriptase" evidence="1">
    <location>
        <begin position="1"/>
        <end position="275"/>
    </location>
</feature>
<feature type="non-terminal residue" evidence="2">
    <location>
        <position position="1"/>
    </location>
</feature>
<dbReference type="Pfam" id="PF00078">
    <property type="entry name" value="RVT_1"/>
    <property type="match status" value="1"/>
</dbReference>